<dbReference type="PROSITE" id="PS50197">
    <property type="entry name" value="BEACH"/>
    <property type="match status" value="1"/>
</dbReference>
<evidence type="ECO:0000256" key="4">
    <source>
        <dbReference type="SAM" id="MobiDB-lite"/>
    </source>
</evidence>
<evidence type="ECO:0000313" key="7">
    <source>
        <dbReference type="EMBL" id="KNC49528.1"/>
    </source>
</evidence>
<evidence type="ECO:0000256" key="2">
    <source>
        <dbReference type="ARBA" id="ARBA00022737"/>
    </source>
</evidence>
<accession>A0A0L0DDY4</accession>
<dbReference type="SMART" id="SM00320">
    <property type="entry name" value="WD40"/>
    <property type="match status" value="4"/>
</dbReference>
<keyword evidence="1 3" id="KW-0853">WD repeat</keyword>
<proteinExistence type="predicted"/>
<feature type="domain" description="BEACH-type PH" evidence="6">
    <location>
        <begin position="2957"/>
        <end position="3081"/>
    </location>
</feature>
<sequence>MHSPLTRPTLRILHSSLTAATAATAASATTAGNATARVELSRYTHTYLLALTHACLAPTQPLYLPGLARLLLAGATSDPPSHQAHPVALAHHLPPLAHIVSPRAKRLAPAPIPVNLLEAMDKPQLALATLAAYGAALVGSSRPASHAFLAEVLDIDILSCLFRALRDCTRPELEPHAALLVRVLAVVIRAATLDVTSLSALCNALPFNAFLQLAAAPDLPPAISVELWQLLCVLLYRATPLDPALLSSFYNLGGDDALATAIIGLETRDTAAVNALITGARLLCFLSPSLAATPASTPSSSPAGADDSLSLLTSPLADSVFSPAFKRACTIVSTSPISTLLDVFVSASRVETKLDVLRSLELLWVDNPTNYALLGALAPFDTFLQYSTFHKLHLELQYAILSALTRLVLSSGLPLRNELAHLVALLAPDTPDISPPSALILAHHIRYMLHHAPPAINLRRRLRAAGMVDLLVALTAALDSPSSRPRPLLAIKDSYQHAFISMLLTSFEDLVASPNHSDFLAPLPTATPTPTAILTLAARRLPASSYYPITRNLLGLSSSYASSTASTYRTRADVHYGVCASLLALVDIFLSTKPATAQPLRAAFVAAAGLPKLYRVVADARLRPHALGILATLGSEDSAQDWRIVPDLIAVVRAVHPRNVARPTALSLQHDVLRVLASILCANPAAKIPFQTGDGFRWSIGVLDTLAKAYPTPDTLPVAPRKLFDFVRTLLELNAIAIHNSRDNAEYFATSITFDALVNVLSSSRLFLASDFTLVLFELVIELGLAGTWPPSSCSAHSLIAFRSLPQRLRLRGLQLAIAVAEPSAATPPAAAPTPLARSLFPDSQRPPTPDLDSDSDSFVTPASSPPASPPASPPDSPHISSPRSIFPPRAAAPDADFLLPPKLRARERHPPSPVPLFSVSSPPDSPLYRLHNSTAPFSASFRALARPPCPRTQPASRAILRSPQQRLSGSIRSSSSLSLLEDLPHAQADIVSEVSSELELTLADPTCRTLFADYLATTRSLNELRFHDAVQALSAKRAASAPDGSLATAALGLVATYVDDSHSSSPSDADDAPLYLAPELADTIRAAADALARSLSRASSPTSPLRSPDSTSASPFPPAPAAVAAMSDMATSDVFDLDLDAELLARVAPSSPAAAAPPTHDASPVTSPTRLRAPALLSPLLNALDAAADAIFVQLAYTHRFFLRQLGREELYLFELAHCRECSRDMAVVLPAAFTAVVRLAASAVALDLGLGNQIAYHVLHLVTFLIGAFPANVYALGEADLLGTVLAEFGGILIDANSPLQPLVLDLVVALAAFRCTVVNLQEFMVLLHPRFDPPHNVYEALLYLSALPPRLDHAAFFPHAANATPRPLPIDPLIAANPLLPSHGVALRSLATTSWPPSRGFTLSIWFQPDGPSPHAFDIGRISLDTSATPTPRAQTPPPEPAAHPRIPTSLPDSFRRLHSVTPDSSPLADTLDDLPSPSSASGTDSPEMLVRTSSGSYPIPIRVGRSRPLPEPVDRGAPAVPPRASSATPPPSASSSAAAPRRVLVNLGPLTPYAPHHLIICHVRASKGSPLGNLLVYLDGKLVARQFSTFLPPPVRGHILGDMHPLIPASPALAASAPASPTPWLLGNMNLLKNVALDAAEALMLYAQGSGPCSSLIGVATVSLRSFEFAAPEWLDYAATHDLLGPGERLRVRALLRALCPEQSGFETRQLLFPASTGSRQDARSESVFRRPFSLASSFASSLAATLASSPSTAFDAPRTVRMLDDDIDDAFLGLEPGAPLPPDALPTLEGLRSSIIFVLNVGRGVVTHGAAVSGSSGSGSKDAAFAGSVSGAGPSAAASSSSAAPVALYPTATWMGGSISHVSENVRDNLYACGGMDSVLYMAALSVSGPPELQHLVLALFPPLIGPAYSPNAHRMSALGGYELLGYMLRAPDYTLDITTAMIMFELSGLRKLHLALRPHPITLRPAHLLEHNIEPISGSSFDFVYGGGVLANVDAALATLLDWRVWKRAPPRVQTFVWESFVTLLAPGSATPETASGRARLRHCRTNLQLLRAIGLFERLLVMIQLDPEFPEGHMPYIIQLLRALVSSPPRSYELQLLIQFLVRTHPVSRASQQRVAVPRPVSSSSLLDFELLSRSFNANHDSSFAADSTVDGASTSVSSSSVELPSVRLALLYFLVEIVTTLPDPALVELATDSLSALVLVQLAQHPCSYTRVCLLQIIDRYLGVPSLAAAFVASAGFDLLGSQLATHPATRLVVDALFAVMQGSTEPANVSRQPGQSSESGADASCSRALPHPHCVRTLLRVAGNCWDDTVLRHATIRRLHYSVFEASLANKEALVAAGLVRELVALLATALAEDVVDTVFEGDIIVFLAAIAVYGCGLKSGDNELVLSVVTGLGTLSGVSALKIRQVQQRTLHMALAAYHETWAQHDLGSRSTLATLAALARCIVDSVVAYSPESPGVHSQTVEPEPDTARHVEAHSIEFDLVVFVVNLLVDLRPHARAASSATARALDDALASLLLWVFQRFHAHALDESAEEMRIGLQAALEAAEVARSRTESTSSAPPTAAETAILTLRPELTVEAASATKSRDPFATSSAASAEMIEEARASSASSSRATSPFGTLISEEFSESSQTFQHAVALAEALARQVPSAVVAAFAAEKAFLIRFVLYTQPMLRRVGVASAVERHWLAIAEHHFSTLGLIIKCDISADLELSTPAGVRALQALLHTVEGIRRPSDVFLQATMRQARIAEADAAAVRDAAAAAYTANLAAATAECAADESAASRTWAAACNAFLTSQVELNKPVMGMVQHLAEQDYAARKRWRGLCQDLTHERGPWHVTDDEVRVWLGESDSDDGGQDSRSKADPHGVAATPGRESQASASVRRARARATSERFASGRHVVYALNPTESAARLRVRLQPIPPPLMFVDWLSAPVAEEEADKRSGSMLALADGERLQHLFRCVRITPARKVDGELLVGSSSGYFIPDKHQGDDSAGGASVAPLGSGLGNSHLAQLFEVALVVENLEFEYVDVKEVHKRRYLLKNCALEIFLLTGTTMLFAFESERIRDEAYKAFLKSELPNRIDYESSMSGSLIRKSVLDKWRSGKVSNFDYLMHLNTLAGRSFNDLTQYPVFPFVLAQYGAAELDLSDPASFRDFAAPMGAQDPGRLAKFEAKFEALQQMHAEAPDDAPEPYYYGSHYSNIGSVLHFLVRVEPFTQFFIQFQGGCFDLPDRTFHSVAHTWRLSSSISTSDVKELIPEFYYFPEALINLNACNFGRKQDGTPVDSVELPPWARGSARTFVRRMREALESEYVSDHLHEWIDLIFGFKQRGEAALVAKNVFYPLTYEGAVDIDAIDDEIQRVATITQISNYGQTPTQLFSKPHPARSSSWRSSGWLFADHVFLPDVVLGATVVRGLAARVAVGMIAPQPGAPSAAPVVMGASRVAIPPQLSKMVSYGHWDSTFRLTAIESGRQLAVVPPLYAGDEIVVAIAPELGERYSASNPGLVVTGSSSGVVRVWTLTQVSDKACDMVEAGVLVGHEGAVLSMAASVDFGVIVSGSMDGSVIVWDLNTLRYVMSMDVPGYARALAVSKTNADVAVASSGSGEALSLYTINGAQVARVKPHAAITCVDFTSGCEGEVVNVVVGGTLDGSVLMWSTEDLSLVRSLTATPHMAPITALAIVGAGLKVYTGDADGVVVMWQAVKGKAAADAVAESAAFVHPDSEAAAVADAVSAVL</sequence>
<dbReference type="Pfam" id="PF14844">
    <property type="entry name" value="PH_BEACH"/>
    <property type="match status" value="1"/>
</dbReference>
<feature type="region of interest" description="Disordered" evidence="4">
    <location>
        <begin position="826"/>
        <end position="892"/>
    </location>
</feature>
<dbReference type="InterPro" id="IPR056252">
    <property type="entry name" value="Alfy-like_Arm-like"/>
</dbReference>
<dbReference type="Gene3D" id="2.30.29.30">
    <property type="entry name" value="Pleckstrin-homology domain (PH domain)/Phosphotyrosine-binding domain (PTB)"/>
    <property type="match status" value="1"/>
</dbReference>
<protein>
    <submittedName>
        <fullName evidence="7">WD repeat and FYVE domain-containing protein 3</fullName>
    </submittedName>
</protein>
<dbReference type="InterPro" id="IPR015943">
    <property type="entry name" value="WD40/YVTN_repeat-like_dom_sf"/>
</dbReference>
<feature type="region of interest" description="Disordered" evidence="4">
    <location>
        <begin position="1428"/>
        <end position="1542"/>
    </location>
</feature>
<dbReference type="InterPro" id="IPR023362">
    <property type="entry name" value="PH-BEACH_dom"/>
</dbReference>
<feature type="compositionally biased region" description="Low complexity" evidence="4">
    <location>
        <begin position="1098"/>
        <end position="1115"/>
    </location>
</feature>
<keyword evidence="8" id="KW-1185">Reference proteome</keyword>
<dbReference type="PANTHER" id="PTHR46108:SF4">
    <property type="entry name" value="BLUE CHEESE"/>
    <property type="match status" value="1"/>
</dbReference>
<dbReference type="SMART" id="SM01026">
    <property type="entry name" value="Beach"/>
    <property type="match status" value="1"/>
</dbReference>
<organism evidence="7 8">
    <name type="scientific">Thecamonas trahens ATCC 50062</name>
    <dbReference type="NCBI Taxonomy" id="461836"/>
    <lineage>
        <taxon>Eukaryota</taxon>
        <taxon>Apusozoa</taxon>
        <taxon>Apusomonadida</taxon>
        <taxon>Apusomonadidae</taxon>
        <taxon>Thecamonas</taxon>
    </lineage>
</organism>
<evidence type="ECO:0000256" key="3">
    <source>
        <dbReference type="PROSITE-ProRule" id="PRU00221"/>
    </source>
</evidence>
<feature type="repeat" description="WD" evidence="3">
    <location>
        <begin position="3541"/>
        <end position="3582"/>
    </location>
</feature>
<name>A0A0L0DDY4_THETB</name>
<keyword evidence="2" id="KW-0677">Repeat</keyword>
<evidence type="ECO:0000259" key="5">
    <source>
        <dbReference type="PROSITE" id="PS50197"/>
    </source>
</evidence>
<dbReference type="Proteomes" id="UP000054408">
    <property type="component" value="Unassembled WGS sequence"/>
</dbReference>
<dbReference type="EMBL" id="GL349456">
    <property type="protein sequence ID" value="KNC49528.1"/>
    <property type="molecule type" value="Genomic_DNA"/>
</dbReference>
<dbReference type="GeneID" id="25564944"/>
<dbReference type="PROSITE" id="PS50294">
    <property type="entry name" value="WD_REPEATS_REGION"/>
    <property type="match status" value="1"/>
</dbReference>
<dbReference type="InterPro" id="IPR051944">
    <property type="entry name" value="BEACH_domain_protein"/>
</dbReference>
<dbReference type="InterPro" id="IPR019775">
    <property type="entry name" value="WD40_repeat_CS"/>
</dbReference>
<dbReference type="PROSITE" id="PS00678">
    <property type="entry name" value="WD_REPEATS_1"/>
    <property type="match status" value="1"/>
</dbReference>
<dbReference type="SUPFAM" id="SSF50729">
    <property type="entry name" value="PH domain-like"/>
    <property type="match status" value="1"/>
</dbReference>
<dbReference type="InterPro" id="IPR000409">
    <property type="entry name" value="BEACH_dom"/>
</dbReference>
<feature type="region of interest" description="Disordered" evidence="4">
    <location>
        <begin position="2855"/>
        <end position="2898"/>
    </location>
</feature>
<dbReference type="PROSITE" id="PS50082">
    <property type="entry name" value="WD_REPEATS_2"/>
    <property type="match status" value="1"/>
</dbReference>
<feature type="region of interest" description="Disordered" evidence="4">
    <location>
        <begin position="1098"/>
        <end position="1120"/>
    </location>
</feature>
<dbReference type="SUPFAM" id="SSF81837">
    <property type="entry name" value="BEACH domain"/>
    <property type="match status" value="1"/>
</dbReference>
<dbReference type="InterPro" id="IPR011993">
    <property type="entry name" value="PH-like_dom_sf"/>
</dbReference>
<dbReference type="Pfam" id="PF23295">
    <property type="entry name" value="Arm_4"/>
    <property type="match status" value="1"/>
</dbReference>
<dbReference type="Gene3D" id="2.130.10.10">
    <property type="entry name" value="YVTN repeat-like/Quinoprotein amine dehydrogenase"/>
    <property type="match status" value="2"/>
</dbReference>
<dbReference type="PANTHER" id="PTHR46108">
    <property type="entry name" value="BLUE CHEESE"/>
    <property type="match status" value="1"/>
</dbReference>
<dbReference type="InterPro" id="IPR001680">
    <property type="entry name" value="WD40_rpt"/>
</dbReference>
<dbReference type="InterPro" id="IPR036372">
    <property type="entry name" value="BEACH_dom_sf"/>
</dbReference>
<dbReference type="STRING" id="461836.A0A0L0DDY4"/>
<dbReference type="SUPFAM" id="SSF50978">
    <property type="entry name" value="WD40 repeat-like"/>
    <property type="match status" value="1"/>
</dbReference>
<evidence type="ECO:0000256" key="1">
    <source>
        <dbReference type="ARBA" id="ARBA00022574"/>
    </source>
</evidence>
<evidence type="ECO:0000313" key="8">
    <source>
        <dbReference type="Proteomes" id="UP000054408"/>
    </source>
</evidence>
<dbReference type="InterPro" id="IPR036322">
    <property type="entry name" value="WD40_repeat_dom_sf"/>
</dbReference>
<dbReference type="Gene3D" id="1.10.1540.10">
    <property type="entry name" value="BEACH domain"/>
    <property type="match status" value="1"/>
</dbReference>
<dbReference type="CDD" id="cd01201">
    <property type="entry name" value="PH_BEACH"/>
    <property type="match status" value="1"/>
</dbReference>
<feature type="compositionally biased region" description="Low complexity" evidence="4">
    <location>
        <begin position="826"/>
        <end position="837"/>
    </location>
</feature>
<dbReference type="Pfam" id="PF02138">
    <property type="entry name" value="Beach"/>
    <property type="match status" value="1"/>
</dbReference>
<feature type="compositionally biased region" description="Pro residues" evidence="4">
    <location>
        <begin position="864"/>
        <end position="877"/>
    </location>
</feature>
<dbReference type="InterPro" id="IPR046851">
    <property type="entry name" value="NBCH_WD40"/>
</dbReference>
<dbReference type="RefSeq" id="XP_013757643.1">
    <property type="nucleotide sequence ID" value="XM_013902189.1"/>
</dbReference>
<dbReference type="OrthoDB" id="26681at2759"/>
<reference evidence="7 8" key="1">
    <citation type="submission" date="2010-05" db="EMBL/GenBank/DDBJ databases">
        <title>The Genome Sequence of Thecamonas trahens ATCC 50062.</title>
        <authorList>
            <consortium name="The Broad Institute Genome Sequencing Platform"/>
            <person name="Russ C."/>
            <person name="Cuomo C."/>
            <person name="Shea T."/>
            <person name="Young S.K."/>
            <person name="Zeng Q."/>
            <person name="Koehrsen M."/>
            <person name="Haas B."/>
            <person name="Borodovsky M."/>
            <person name="Guigo R."/>
            <person name="Alvarado L."/>
            <person name="Berlin A."/>
            <person name="Bochicchio J."/>
            <person name="Borenstein D."/>
            <person name="Chapman S."/>
            <person name="Chen Z."/>
            <person name="Freedman E."/>
            <person name="Gellesch M."/>
            <person name="Goldberg J."/>
            <person name="Griggs A."/>
            <person name="Gujja S."/>
            <person name="Heilman E."/>
            <person name="Heiman D."/>
            <person name="Hepburn T."/>
            <person name="Howarth C."/>
            <person name="Jen D."/>
            <person name="Larson L."/>
            <person name="Mehta T."/>
            <person name="Park D."/>
            <person name="Pearson M."/>
            <person name="Roberts A."/>
            <person name="Saif S."/>
            <person name="Shenoy N."/>
            <person name="Sisk P."/>
            <person name="Stolte C."/>
            <person name="Sykes S."/>
            <person name="Thomson T."/>
            <person name="Walk T."/>
            <person name="White J."/>
            <person name="Yandava C."/>
            <person name="Burger G."/>
            <person name="Gray M.W."/>
            <person name="Holland P.W.H."/>
            <person name="King N."/>
            <person name="Lang F.B.F."/>
            <person name="Roger A.J."/>
            <person name="Ruiz-Trillo I."/>
            <person name="Lander E."/>
            <person name="Nusbaum C."/>
        </authorList>
    </citation>
    <scope>NUCLEOTIDE SEQUENCE [LARGE SCALE GENOMIC DNA]</scope>
    <source>
        <strain evidence="7 8">ATCC 50062</strain>
    </source>
</reference>
<feature type="domain" description="BEACH" evidence="5">
    <location>
        <begin position="3093"/>
        <end position="3391"/>
    </location>
</feature>
<gene>
    <name evidence="7" type="ORF">AMSG_05552</name>
</gene>
<dbReference type="FunFam" id="1.10.1540.10:FF:000001">
    <property type="entry name" value="neurobeachin isoform X1"/>
    <property type="match status" value="1"/>
</dbReference>
<dbReference type="PROSITE" id="PS51783">
    <property type="entry name" value="PH_BEACH"/>
    <property type="match status" value="1"/>
</dbReference>
<feature type="compositionally biased region" description="Low complexity" evidence="4">
    <location>
        <begin position="878"/>
        <end position="892"/>
    </location>
</feature>
<dbReference type="eggNOG" id="KOG1786">
    <property type="taxonomic scope" value="Eukaryota"/>
</dbReference>
<evidence type="ECO:0000259" key="6">
    <source>
        <dbReference type="PROSITE" id="PS51783"/>
    </source>
</evidence>
<dbReference type="CDD" id="cd06071">
    <property type="entry name" value="Beach"/>
    <property type="match status" value="1"/>
</dbReference>
<feature type="compositionally biased region" description="Low complexity" evidence="4">
    <location>
        <begin position="1526"/>
        <end position="1542"/>
    </location>
</feature>
<dbReference type="Pfam" id="PF20426">
    <property type="entry name" value="NBCH_WD40"/>
    <property type="match status" value="1"/>
</dbReference>